<gene>
    <name evidence="1" type="ORF">AAV99_06795</name>
</gene>
<keyword evidence="2" id="KW-1185">Reference proteome</keyword>
<dbReference type="Proteomes" id="UP000053455">
    <property type="component" value="Unassembled WGS sequence"/>
</dbReference>
<proteinExistence type="predicted"/>
<sequence length="149" mass="16164">MLVFGLTLSLSGCSFIYEIKAVWIEGQLAFIPTETDFWGNPDPDCFHSIDVSIRNGAPAIPAEGDNVRLVEVGYFWKQSFASLPCANPFPVIYGAAITGEELNGVTQFNVAAKPLGRGVVYEVRTGSETIGYGSDSFMIEDDGALRNMD</sequence>
<protein>
    <submittedName>
        <fullName evidence="1">Uncharacterized protein</fullName>
    </submittedName>
</protein>
<name>A0A0H0XNG0_9SPHN</name>
<dbReference type="OrthoDB" id="7593860at2"/>
<organism evidence="1 2">
    <name type="scientific">Aurantiacibacter marinus</name>
    <dbReference type="NCBI Taxonomy" id="874156"/>
    <lineage>
        <taxon>Bacteria</taxon>
        <taxon>Pseudomonadati</taxon>
        <taxon>Pseudomonadota</taxon>
        <taxon>Alphaproteobacteria</taxon>
        <taxon>Sphingomonadales</taxon>
        <taxon>Erythrobacteraceae</taxon>
        <taxon>Aurantiacibacter</taxon>
    </lineage>
</organism>
<accession>A0A0H0XNG0</accession>
<evidence type="ECO:0000313" key="1">
    <source>
        <dbReference type="EMBL" id="KLI63477.1"/>
    </source>
</evidence>
<dbReference type="PATRIC" id="fig|874156.12.peg.1399"/>
<evidence type="ECO:0000313" key="2">
    <source>
        <dbReference type="Proteomes" id="UP000053455"/>
    </source>
</evidence>
<dbReference type="RefSeq" id="WP_047093290.1">
    <property type="nucleotide sequence ID" value="NZ_LBHU01000002.1"/>
</dbReference>
<dbReference type="EMBL" id="LBHU01000002">
    <property type="protein sequence ID" value="KLI63477.1"/>
    <property type="molecule type" value="Genomic_DNA"/>
</dbReference>
<dbReference type="AlphaFoldDB" id="A0A0H0XNG0"/>
<comment type="caution">
    <text evidence="1">The sequence shown here is derived from an EMBL/GenBank/DDBJ whole genome shotgun (WGS) entry which is preliminary data.</text>
</comment>
<dbReference type="STRING" id="874156.GCA_001021555_01961"/>
<reference evidence="1 2" key="1">
    <citation type="submission" date="2015-04" db="EMBL/GenBank/DDBJ databases">
        <title>The draft genome sequence of Erythrobacter marinus HWDM-33.</title>
        <authorList>
            <person name="Zhuang L."/>
            <person name="Liu Y."/>
            <person name="Shao Z."/>
        </authorList>
    </citation>
    <scope>NUCLEOTIDE SEQUENCE [LARGE SCALE GENOMIC DNA]</scope>
    <source>
        <strain evidence="1 2">HWDM-33</strain>
    </source>
</reference>